<keyword evidence="2" id="KW-0378">Hydrolase</keyword>
<proteinExistence type="predicted"/>
<dbReference type="PANTHER" id="PTHR43046">
    <property type="entry name" value="GDP-MANNOSE MANNOSYL HYDROLASE"/>
    <property type="match status" value="1"/>
</dbReference>
<sequence length="142" mass="15901">MVKKEGTQIILVNPHGQVLLYLRDDKPDILYPNMWSLLGGMLEPGETPLECIVREIAEELIDNANEIGFQLDPAKVTHLCTRDLDFGIEHTFTAAADFDIEDVTLTEGQALRWFSRDDAERTPLAYGDNAILETYFGSLTSA</sequence>
<dbReference type="OrthoDB" id="9804442at2"/>
<accession>A0A285L505</accession>
<dbReference type="Proteomes" id="UP000219565">
    <property type="component" value="Unassembled WGS sequence"/>
</dbReference>
<dbReference type="Gene3D" id="3.90.79.10">
    <property type="entry name" value="Nucleoside Triphosphate Pyrophosphohydrolase"/>
    <property type="match status" value="1"/>
</dbReference>
<dbReference type="STRING" id="1379680.GCA_001612615_01274"/>
<dbReference type="GO" id="GO:0016787">
    <property type="term" value="F:hydrolase activity"/>
    <property type="evidence" value="ECO:0007669"/>
    <property type="project" value="UniProtKB-KW"/>
</dbReference>
<dbReference type="PANTHER" id="PTHR43046:SF2">
    <property type="entry name" value="8-OXO-DGTP DIPHOSPHATASE-RELATED"/>
    <property type="match status" value="1"/>
</dbReference>
<dbReference type="Pfam" id="PF00293">
    <property type="entry name" value="NUDIX"/>
    <property type="match status" value="1"/>
</dbReference>
<gene>
    <name evidence="4" type="ORF">SAMN04244553_1785</name>
</gene>
<reference evidence="4 5" key="1">
    <citation type="submission" date="2017-09" db="EMBL/GenBank/DDBJ databases">
        <authorList>
            <person name="Ehlers B."/>
            <person name="Leendertz F.H."/>
        </authorList>
    </citation>
    <scope>NUCLEOTIDE SEQUENCE [LARGE SCALE GENOMIC DNA]</scope>
    <source>
        <strain evidence="4 5">DSM 45537</strain>
    </source>
</reference>
<name>A0A285L505_9NOCA</name>
<dbReference type="AlphaFoldDB" id="A0A285L505"/>
<comment type="cofactor">
    <cofactor evidence="1">
        <name>Mg(2+)</name>
        <dbReference type="ChEBI" id="CHEBI:18420"/>
    </cofactor>
</comment>
<evidence type="ECO:0000256" key="1">
    <source>
        <dbReference type="ARBA" id="ARBA00001946"/>
    </source>
</evidence>
<evidence type="ECO:0000313" key="5">
    <source>
        <dbReference type="Proteomes" id="UP000219565"/>
    </source>
</evidence>
<protein>
    <submittedName>
        <fullName evidence="4">8-oxo-dGTP diphosphatase</fullName>
    </submittedName>
</protein>
<dbReference type="CDD" id="cd18882">
    <property type="entry name" value="NUDIX_Hydrolase"/>
    <property type="match status" value="1"/>
</dbReference>
<keyword evidence="5" id="KW-1185">Reference proteome</keyword>
<feature type="domain" description="Nudix hydrolase" evidence="3">
    <location>
        <begin position="2"/>
        <end position="137"/>
    </location>
</feature>
<dbReference type="InterPro" id="IPR000086">
    <property type="entry name" value="NUDIX_hydrolase_dom"/>
</dbReference>
<dbReference type="EMBL" id="OBEG01000001">
    <property type="protein sequence ID" value="SNY79988.1"/>
    <property type="molecule type" value="Genomic_DNA"/>
</dbReference>
<dbReference type="RefSeq" id="WP_097244372.1">
    <property type="nucleotide sequence ID" value="NZ_OBEG01000001.1"/>
</dbReference>
<evidence type="ECO:0000256" key="2">
    <source>
        <dbReference type="ARBA" id="ARBA00022801"/>
    </source>
</evidence>
<dbReference type="SUPFAM" id="SSF55811">
    <property type="entry name" value="Nudix"/>
    <property type="match status" value="1"/>
</dbReference>
<evidence type="ECO:0000313" key="4">
    <source>
        <dbReference type="EMBL" id="SNY79988.1"/>
    </source>
</evidence>
<organism evidence="4 5">
    <name type="scientific">Nocardia amikacinitolerans</name>
    <dbReference type="NCBI Taxonomy" id="756689"/>
    <lineage>
        <taxon>Bacteria</taxon>
        <taxon>Bacillati</taxon>
        <taxon>Actinomycetota</taxon>
        <taxon>Actinomycetes</taxon>
        <taxon>Mycobacteriales</taxon>
        <taxon>Nocardiaceae</taxon>
        <taxon>Nocardia</taxon>
    </lineage>
</organism>
<dbReference type="InterPro" id="IPR015797">
    <property type="entry name" value="NUDIX_hydrolase-like_dom_sf"/>
</dbReference>
<evidence type="ECO:0000259" key="3">
    <source>
        <dbReference type="PROSITE" id="PS51462"/>
    </source>
</evidence>
<dbReference type="PROSITE" id="PS51462">
    <property type="entry name" value="NUDIX"/>
    <property type="match status" value="1"/>
</dbReference>